<dbReference type="GO" id="GO:0009707">
    <property type="term" value="C:chloroplast outer membrane"/>
    <property type="evidence" value="ECO:0007669"/>
    <property type="project" value="EnsemblPlants"/>
</dbReference>
<dbReference type="PANTHER" id="PTHR35137">
    <property type="entry name" value="CHROMOPHORE LYASE CRL, CHLOROPLASTIC"/>
    <property type="match status" value="1"/>
</dbReference>
<organism evidence="3 4">
    <name type="scientific">Eragrostis curvula</name>
    <name type="common">weeping love grass</name>
    <dbReference type="NCBI Taxonomy" id="38414"/>
    <lineage>
        <taxon>Eukaryota</taxon>
        <taxon>Viridiplantae</taxon>
        <taxon>Streptophyta</taxon>
        <taxon>Embryophyta</taxon>
        <taxon>Tracheophyta</taxon>
        <taxon>Spermatophyta</taxon>
        <taxon>Magnoliopsida</taxon>
        <taxon>Liliopsida</taxon>
        <taxon>Poales</taxon>
        <taxon>Poaceae</taxon>
        <taxon>PACMAD clade</taxon>
        <taxon>Chloridoideae</taxon>
        <taxon>Eragrostideae</taxon>
        <taxon>Eragrostidinae</taxon>
        <taxon>Eragrostis</taxon>
    </lineage>
</organism>
<dbReference type="GO" id="GO:0051302">
    <property type="term" value="P:regulation of cell division"/>
    <property type="evidence" value="ECO:0007669"/>
    <property type="project" value="EnsemblPlants"/>
</dbReference>
<dbReference type="GO" id="GO:0016829">
    <property type="term" value="F:lyase activity"/>
    <property type="evidence" value="ECO:0007669"/>
    <property type="project" value="UniProtKB-KW"/>
</dbReference>
<sequence length="346" mass="38475">MMNPASTTTVHRKKNQQHFPILPLAPPPPPPSGHLVLAGPRASAVEPPTMGSGEDTGSGGVGGVVRGAVLKALVVVGGVLLLRRLRRSTTRWDHARAVADALSGEKFSREQARKDPENYFNLRMLTCPATEMVDGSSVLYFEQAFWRTPEKPFRQVGLDELHTPLSRIEESEGSVSSLSCELGTQRFYMVKPCPKEMKCDVELSSYAIRDAEEYKNFCNRPKDQRPQTEEVIADIAEHLTTIHLSRCGRGKRCLYEGSTPPEGFPNNWSGASYCTSDLSIHKNGEVHIWDKGFDDEGNQVWGTKVGPYEFKPAPKSKYDDMFSPLNFSAPLSLEKKMDKAYVIDDQ</sequence>
<dbReference type="InterPro" id="IPR010404">
    <property type="entry name" value="CpcT/CpeT"/>
</dbReference>
<dbReference type="CDD" id="cd16338">
    <property type="entry name" value="CpcT"/>
    <property type="match status" value="1"/>
</dbReference>
<dbReference type="GO" id="GO:0098586">
    <property type="term" value="P:cellular response to virus"/>
    <property type="evidence" value="ECO:0007669"/>
    <property type="project" value="EnsemblPlants"/>
</dbReference>
<dbReference type="Proteomes" id="UP000324897">
    <property type="component" value="Chromosome 2"/>
</dbReference>
<dbReference type="InterPro" id="IPR038672">
    <property type="entry name" value="CpcT/CpeT_sf"/>
</dbReference>
<evidence type="ECO:0000313" key="3">
    <source>
        <dbReference type="EMBL" id="TVU24580.1"/>
    </source>
</evidence>
<evidence type="ECO:0000313" key="4">
    <source>
        <dbReference type="Proteomes" id="UP000324897"/>
    </source>
</evidence>
<accession>A0A5J9UN26</accession>
<name>A0A5J9UN26_9POAL</name>
<dbReference type="OrthoDB" id="1891035at2759"/>
<proteinExistence type="inferred from homology"/>
<comment type="caution">
    <text evidence="3">The sequence shown here is derived from an EMBL/GenBank/DDBJ whole genome shotgun (WGS) entry which is preliminary data.</text>
</comment>
<keyword evidence="4" id="KW-1185">Reference proteome</keyword>
<dbReference type="EMBL" id="RWGY01000013">
    <property type="protein sequence ID" value="TVU24580.1"/>
    <property type="molecule type" value="Genomic_DNA"/>
</dbReference>
<comment type="similarity">
    <text evidence="1">Belongs to the CpcT/CpeT biliprotein lyase family.</text>
</comment>
<gene>
    <name evidence="3" type="ORF">EJB05_27025</name>
</gene>
<dbReference type="GO" id="GO:0010020">
    <property type="term" value="P:chloroplast fission"/>
    <property type="evidence" value="ECO:0007669"/>
    <property type="project" value="EnsemblPlants"/>
</dbReference>
<dbReference type="Gene3D" id="2.40.128.590">
    <property type="entry name" value="CpcT/CpeT domain"/>
    <property type="match status" value="2"/>
</dbReference>
<dbReference type="Pfam" id="PF06206">
    <property type="entry name" value="CpeT"/>
    <property type="match status" value="2"/>
</dbReference>
<dbReference type="PANTHER" id="PTHR35137:SF1">
    <property type="entry name" value="CHROMOPHORE LYASE CRL, CHLOROPLASTIC"/>
    <property type="match status" value="1"/>
</dbReference>
<dbReference type="GO" id="GO:0046741">
    <property type="term" value="P:transport of virus in host, tissue to tissue"/>
    <property type="evidence" value="ECO:0007669"/>
    <property type="project" value="EnsemblPlants"/>
</dbReference>
<dbReference type="GO" id="GO:0000302">
    <property type="term" value="P:response to reactive oxygen species"/>
    <property type="evidence" value="ECO:0007669"/>
    <property type="project" value="EnsemblPlants"/>
</dbReference>
<feature type="non-terminal residue" evidence="3">
    <location>
        <position position="1"/>
    </location>
</feature>
<dbReference type="Gramene" id="TVU24580">
    <property type="protein sequence ID" value="TVU24580"/>
    <property type="gene ID" value="EJB05_27025"/>
</dbReference>
<evidence type="ECO:0000256" key="1">
    <source>
        <dbReference type="ARBA" id="ARBA00008206"/>
    </source>
</evidence>
<reference evidence="3 4" key="1">
    <citation type="journal article" date="2019" name="Sci. Rep.">
        <title>A high-quality genome of Eragrostis curvula grass provides insights into Poaceae evolution and supports new strategies to enhance forage quality.</title>
        <authorList>
            <person name="Carballo J."/>
            <person name="Santos B.A.C.M."/>
            <person name="Zappacosta D."/>
            <person name="Garbus I."/>
            <person name="Selva J.P."/>
            <person name="Gallo C.A."/>
            <person name="Diaz A."/>
            <person name="Albertini E."/>
            <person name="Caccamo M."/>
            <person name="Echenique V."/>
        </authorList>
    </citation>
    <scope>NUCLEOTIDE SEQUENCE [LARGE SCALE GENOMIC DNA]</scope>
    <source>
        <strain evidence="4">cv. Victoria</strain>
        <tissue evidence="3">Leaf</tissue>
    </source>
</reference>
<protein>
    <recommendedName>
        <fullName evidence="5">Chromophore lyase CRL, chloroplastic</fullName>
    </recommendedName>
</protein>
<keyword evidence="2" id="KW-0456">Lyase</keyword>
<dbReference type="AlphaFoldDB" id="A0A5J9UN26"/>
<evidence type="ECO:0000256" key="2">
    <source>
        <dbReference type="ARBA" id="ARBA00023239"/>
    </source>
</evidence>
<evidence type="ECO:0008006" key="5">
    <source>
        <dbReference type="Google" id="ProtNLM"/>
    </source>
</evidence>